<comment type="caution">
    <text evidence="10">The sequence shown here is derived from an EMBL/GenBank/DDBJ whole genome shotgun (WGS) entry which is preliminary data.</text>
</comment>
<evidence type="ECO:0000259" key="9">
    <source>
        <dbReference type="Pfam" id="PF00171"/>
    </source>
</evidence>
<dbReference type="InterPro" id="IPR012394">
    <property type="entry name" value="Aldehyde_DH_NAD(P)"/>
</dbReference>
<keyword evidence="8" id="KW-0472">Membrane</keyword>
<keyword evidence="11" id="KW-1185">Reference proteome</keyword>
<evidence type="ECO:0000256" key="6">
    <source>
        <dbReference type="PROSITE-ProRule" id="PRU10007"/>
    </source>
</evidence>
<evidence type="ECO:0000256" key="2">
    <source>
        <dbReference type="ARBA" id="ARBA00023002"/>
    </source>
</evidence>
<sequence length="467" mass="52968">MSIGSKFEDLKKNQEKIPYPSAQRRIDLLISLRKGLQEQAILFANAISNDFSHRSREETLAIEVFFTLRTINFCIKNTKKWMKKRKRKISWLFRSAYAYLLPQPLGVVGIMVPWNFPLYLALVPAAYAISAGNRIMIKVSELTPNTGKALIHLIKSAKLEDYIHVVDGDIETAKIFTNLPFGHLLFTGSTQVGKKVMEAASRNLTPVTLELGGKSPAIVSKTVSSAYFNRLFMGKLLNAGQTCVAPDYLFIPEGWEEKIEQTFRAFMNKHYPQLENNSDYTAIVSESHKKRLQKLIEDAQQKGARVICFGDHNLKGQKLPVYLVFNVHQDMLIMQQEVFGPIFPIMSYQSFNQVIQYINSHPCPLSLYYFGQNKEEKEQLLLKTLSGGFIVNNTIMQTGIDDLPFGGVGASGMGTYHGREGFDVFSKLKSVFVQRRIALLSYLYPPYGKLLTFFLKKIGKINFKSNL</sequence>
<keyword evidence="3" id="KW-0520">NAD</keyword>
<dbReference type="PIRSF" id="PIRSF036492">
    <property type="entry name" value="ALDH"/>
    <property type="match status" value="1"/>
</dbReference>
<keyword evidence="2 4" id="KW-0560">Oxidoreductase</keyword>
<keyword evidence="8" id="KW-1133">Transmembrane helix</keyword>
<feature type="domain" description="Aldehyde dehydrogenase" evidence="9">
    <location>
        <begin position="13"/>
        <end position="431"/>
    </location>
</feature>
<dbReference type="InterPro" id="IPR016161">
    <property type="entry name" value="Ald_DH/histidinol_DH"/>
</dbReference>
<feature type="active site" evidence="5 6">
    <location>
        <position position="210"/>
    </location>
</feature>
<dbReference type="PROSITE" id="PS00687">
    <property type="entry name" value="ALDEHYDE_DEHYDR_GLU"/>
    <property type="match status" value="1"/>
</dbReference>
<dbReference type="Gene3D" id="3.40.605.10">
    <property type="entry name" value="Aldehyde Dehydrogenase, Chain A, domain 1"/>
    <property type="match status" value="1"/>
</dbReference>
<proteinExistence type="inferred from homology"/>
<accession>A0A0W0VIB4</accession>
<dbReference type="SUPFAM" id="SSF53720">
    <property type="entry name" value="ALDH-like"/>
    <property type="match status" value="1"/>
</dbReference>
<dbReference type="STRING" id="454.Lisr_2027"/>
<keyword evidence="8" id="KW-0812">Transmembrane</keyword>
<dbReference type="GO" id="GO:0004029">
    <property type="term" value="F:aldehyde dehydrogenase (NAD+) activity"/>
    <property type="evidence" value="ECO:0007669"/>
    <property type="project" value="TreeGrafter"/>
</dbReference>
<evidence type="ECO:0000256" key="5">
    <source>
        <dbReference type="PIRSR" id="PIRSR036492-1"/>
    </source>
</evidence>
<feature type="transmembrane region" description="Helical" evidence="8">
    <location>
        <begin position="91"/>
        <end position="112"/>
    </location>
</feature>
<dbReference type="InterPro" id="IPR015590">
    <property type="entry name" value="Aldehyde_DH_dom"/>
</dbReference>
<dbReference type="PANTHER" id="PTHR43570:SF20">
    <property type="entry name" value="ALDEHYDE DEHYDROGENASE ALDX-RELATED"/>
    <property type="match status" value="1"/>
</dbReference>
<dbReference type="PATRIC" id="fig|454.4.peg.2208"/>
<evidence type="ECO:0000256" key="8">
    <source>
        <dbReference type="SAM" id="Phobius"/>
    </source>
</evidence>
<dbReference type="GO" id="GO:0006081">
    <property type="term" value="P:aldehyde metabolic process"/>
    <property type="evidence" value="ECO:0007669"/>
    <property type="project" value="InterPro"/>
</dbReference>
<organism evidence="10 11">
    <name type="scientific">Legionella israelensis</name>
    <dbReference type="NCBI Taxonomy" id="454"/>
    <lineage>
        <taxon>Bacteria</taxon>
        <taxon>Pseudomonadati</taxon>
        <taxon>Pseudomonadota</taxon>
        <taxon>Gammaproteobacteria</taxon>
        <taxon>Legionellales</taxon>
        <taxon>Legionellaceae</taxon>
        <taxon>Legionella</taxon>
    </lineage>
</organism>
<evidence type="ECO:0000256" key="7">
    <source>
        <dbReference type="RuleBase" id="RU003345"/>
    </source>
</evidence>
<dbReference type="EMBL" id="LNYH01000112">
    <property type="protein sequence ID" value="KTD19465.1"/>
    <property type="molecule type" value="Genomic_DNA"/>
</dbReference>
<comment type="similarity">
    <text evidence="1 4 7">Belongs to the aldehyde dehydrogenase family.</text>
</comment>
<dbReference type="InterPro" id="IPR016163">
    <property type="entry name" value="Ald_DH_C"/>
</dbReference>
<dbReference type="Proteomes" id="UP000054761">
    <property type="component" value="Unassembled WGS sequence"/>
</dbReference>
<dbReference type="RefSeq" id="WP_058502343.1">
    <property type="nucleotide sequence ID" value="NZ_CAAAJA010000010.1"/>
</dbReference>
<dbReference type="OrthoDB" id="9812625at2"/>
<dbReference type="Pfam" id="PF00171">
    <property type="entry name" value="Aldedh"/>
    <property type="match status" value="1"/>
</dbReference>
<dbReference type="InterPro" id="IPR029510">
    <property type="entry name" value="Ald_DH_CS_GLU"/>
</dbReference>
<dbReference type="InterPro" id="IPR016162">
    <property type="entry name" value="Ald_DH_N"/>
</dbReference>
<evidence type="ECO:0000313" key="10">
    <source>
        <dbReference type="EMBL" id="KTD19465.1"/>
    </source>
</evidence>
<evidence type="ECO:0000256" key="4">
    <source>
        <dbReference type="PIRNR" id="PIRNR036492"/>
    </source>
</evidence>
<feature type="active site" evidence="5">
    <location>
        <position position="243"/>
    </location>
</feature>
<dbReference type="GO" id="GO:0005737">
    <property type="term" value="C:cytoplasm"/>
    <property type="evidence" value="ECO:0007669"/>
    <property type="project" value="TreeGrafter"/>
</dbReference>
<evidence type="ECO:0000256" key="3">
    <source>
        <dbReference type="ARBA" id="ARBA00023027"/>
    </source>
</evidence>
<dbReference type="Gene3D" id="3.40.309.10">
    <property type="entry name" value="Aldehyde Dehydrogenase, Chain A, domain 2"/>
    <property type="match status" value="1"/>
</dbReference>
<evidence type="ECO:0000256" key="1">
    <source>
        <dbReference type="ARBA" id="ARBA00009986"/>
    </source>
</evidence>
<name>A0A0W0VIB4_9GAMM</name>
<protein>
    <recommendedName>
        <fullName evidence="4">Aldehyde dehydrogenase</fullName>
    </recommendedName>
</protein>
<dbReference type="AlphaFoldDB" id="A0A0W0VIB4"/>
<dbReference type="PROSITE" id="PS00070">
    <property type="entry name" value="ALDEHYDE_DEHYDR_CYS"/>
    <property type="match status" value="1"/>
</dbReference>
<gene>
    <name evidence="10" type="ORF">Lisr_2027</name>
</gene>
<reference evidence="10 11" key="1">
    <citation type="submission" date="2015-11" db="EMBL/GenBank/DDBJ databases">
        <title>Genomic analysis of 38 Legionella species identifies large and diverse effector repertoires.</title>
        <authorList>
            <person name="Burstein D."/>
            <person name="Amaro F."/>
            <person name="Zusman T."/>
            <person name="Lifshitz Z."/>
            <person name="Cohen O."/>
            <person name="Gilbert J.A."/>
            <person name="Pupko T."/>
            <person name="Shuman H.A."/>
            <person name="Segal G."/>
        </authorList>
    </citation>
    <scope>NUCLEOTIDE SEQUENCE [LARGE SCALE GENOMIC DNA]</scope>
    <source>
        <strain evidence="10 11">Bercovier 4</strain>
    </source>
</reference>
<dbReference type="InterPro" id="IPR016160">
    <property type="entry name" value="Ald_DH_CS_CYS"/>
</dbReference>
<evidence type="ECO:0000313" key="11">
    <source>
        <dbReference type="Proteomes" id="UP000054761"/>
    </source>
</evidence>
<dbReference type="PANTHER" id="PTHR43570">
    <property type="entry name" value="ALDEHYDE DEHYDROGENASE"/>
    <property type="match status" value="1"/>
</dbReference>